<organism evidence="1 2">
    <name type="scientific">Neptunitalea lumnitzerae</name>
    <dbReference type="NCBI Taxonomy" id="2965509"/>
    <lineage>
        <taxon>Bacteria</taxon>
        <taxon>Pseudomonadati</taxon>
        <taxon>Bacteroidota</taxon>
        <taxon>Flavobacteriia</taxon>
        <taxon>Flavobacteriales</taxon>
        <taxon>Flavobacteriaceae</taxon>
        <taxon>Neptunitalea</taxon>
    </lineage>
</organism>
<keyword evidence="2" id="KW-1185">Reference proteome</keyword>
<dbReference type="Proteomes" id="UP001143543">
    <property type="component" value="Unassembled WGS sequence"/>
</dbReference>
<comment type="caution">
    <text evidence="1">The sequence shown here is derived from an EMBL/GenBank/DDBJ whole genome shotgun (WGS) entry which is preliminary data.</text>
</comment>
<evidence type="ECO:0000313" key="1">
    <source>
        <dbReference type="EMBL" id="GLB49051.1"/>
    </source>
</evidence>
<proteinExistence type="predicted"/>
<dbReference type="EMBL" id="BRVO01000001">
    <property type="protein sequence ID" value="GLB49051.1"/>
    <property type="molecule type" value="Genomic_DNA"/>
</dbReference>
<evidence type="ECO:0000313" key="2">
    <source>
        <dbReference type="Proteomes" id="UP001143543"/>
    </source>
</evidence>
<accession>A0ABQ5MI04</accession>
<gene>
    <name evidence="1" type="ORF">Y10_14190</name>
</gene>
<reference evidence="1" key="1">
    <citation type="submission" date="2022-07" db="EMBL/GenBank/DDBJ databases">
        <title>Taxonomy of Novel Oxalotrophic and Methylotrophic Bacteria.</title>
        <authorList>
            <person name="Sahin N."/>
            <person name="Tani A."/>
        </authorList>
    </citation>
    <scope>NUCLEOTIDE SEQUENCE</scope>
    <source>
        <strain evidence="1">Y10</strain>
    </source>
</reference>
<name>A0ABQ5MI04_9FLAO</name>
<evidence type="ECO:0008006" key="3">
    <source>
        <dbReference type="Google" id="ProtNLM"/>
    </source>
</evidence>
<protein>
    <recommendedName>
        <fullName evidence="3">Acyloxyacyl hydrolase</fullName>
    </recommendedName>
</protein>
<dbReference type="Gene3D" id="2.40.160.20">
    <property type="match status" value="1"/>
</dbReference>
<sequence>MFSFLSFSQSATKSYSLDASYFYGNIPRHSTSISHLITGHPEGVALSFSAKTFGEEEWQQRFNYPDYGATLVHTDLKNEYLGANTSLYGHYSFYFLNRNLMLRIGEGLAYCSNPYDKESNYRNSAFGSSIVTSTFLMLNYKKENLFKNLGFEAGLLMLHYSNGNFKAPNTSVNVVALNMGLTYNIGDNEQEYIKTITDNKYTEPIKYNVVFRSGVNMSDVIGSGQYPFYVLTAYADKRLSKLSAIQFGADVFFSRFLEEYIKYMSIAFPEDGVKGDEDYKRAGLLVGHELFVNRLSLVTQLGFYVYNPINYESGMYQRIGLKYYMNKSIFGGVTLKTHAAQAEAVEFAIGVRL</sequence>
<dbReference type="InterPro" id="IPR018550">
    <property type="entry name" value="Lipid-A_deacylase-rel"/>
</dbReference>
<dbReference type="Pfam" id="PF09411">
    <property type="entry name" value="PagL"/>
    <property type="match status" value="1"/>
</dbReference>